<dbReference type="Gene3D" id="1.25.40.180">
    <property type="match status" value="2"/>
</dbReference>
<dbReference type="Proteomes" id="UP001175226">
    <property type="component" value="Unassembled WGS sequence"/>
</dbReference>
<dbReference type="SUPFAM" id="SSF48371">
    <property type="entry name" value="ARM repeat"/>
    <property type="match status" value="1"/>
</dbReference>
<feature type="region of interest" description="Disordered" evidence="4">
    <location>
        <begin position="59"/>
        <end position="85"/>
    </location>
</feature>
<organism evidence="6 7">
    <name type="scientific">Armillaria borealis</name>
    <dbReference type="NCBI Taxonomy" id="47425"/>
    <lineage>
        <taxon>Eukaryota</taxon>
        <taxon>Fungi</taxon>
        <taxon>Dikarya</taxon>
        <taxon>Basidiomycota</taxon>
        <taxon>Agaricomycotina</taxon>
        <taxon>Agaricomycetes</taxon>
        <taxon>Agaricomycetidae</taxon>
        <taxon>Agaricales</taxon>
        <taxon>Marasmiineae</taxon>
        <taxon>Physalacriaceae</taxon>
        <taxon>Armillaria</taxon>
    </lineage>
</organism>
<evidence type="ECO:0000256" key="1">
    <source>
        <dbReference type="ARBA" id="ARBA00005775"/>
    </source>
</evidence>
<dbReference type="GO" id="GO:0016281">
    <property type="term" value="C:eukaryotic translation initiation factor 4F complex"/>
    <property type="evidence" value="ECO:0007669"/>
    <property type="project" value="TreeGrafter"/>
</dbReference>
<keyword evidence="7" id="KW-1185">Reference proteome</keyword>
<dbReference type="PANTHER" id="PTHR23253:SF9">
    <property type="entry name" value="EUKARYOTIC TRANSLATION INITIATION FACTOR 4 GAMMA 2"/>
    <property type="match status" value="1"/>
</dbReference>
<dbReference type="EMBL" id="JAUEPT010000002">
    <property type="protein sequence ID" value="KAK0454513.1"/>
    <property type="molecule type" value="Genomic_DNA"/>
</dbReference>
<dbReference type="InterPro" id="IPR016024">
    <property type="entry name" value="ARM-type_fold"/>
</dbReference>
<comment type="caution">
    <text evidence="6">The sequence shown here is derived from an EMBL/GenBank/DDBJ whole genome shotgun (WGS) entry which is preliminary data.</text>
</comment>
<evidence type="ECO:0000256" key="4">
    <source>
        <dbReference type="SAM" id="MobiDB-lite"/>
    </source>
</evidence>
<dbReference type="PANTHER" id="PTHR23253">
    <property type="entry name" value="EUKARYOTIC TRANSLATION INITIATION FACTOR 4 GAMMA"/>
    <property type="match status" value="1"/>
</dbReference>
<proteinExistence type="inferred from homology"/>
<evidence type="ECO:0000256" key="2">
    <source>
        <dbReference type="ARBA" id="ARBA00022540"/>
    </source>
</evidence>
<feature type="region of interest" description="Disordered" evidence="4">
    <location>
        <begin position="98"/>
        <end position="129"/>
    </location>
</feature>
<dbReference type="PROSITE" id="PS51366">
    <property type="entry name" value="MI"/>
    <property type="match status" value="1"/>
</dbReference>
<comment type="similarity">
    <text evidence="1">Belongs to the eukaryotic initiation factor 4G family.</text>
</comment>
<name>A0AA39K962_9AGAR</name>
<feature type="compositionally biased region" description="Polar residues" evidence="4">
    <location>
        <begin position="117"/>
        <end position="129"/>
    </location>
</feature>
<dbReference type="GO" id="GO:0003729">
    <property type="term" value="F:mRNA binding"/>
    <property type="evidence" value="ECO:0007669"/>
    <property type="project" value="TreeGrafter"/>
</dbReference>
<sequence length="307" mass="33928">MDVYFLRMKELTKSLNVSSCMQFMLQDVLKLRERRWVSHNAVIAPTTIAQIHKAAAKEKAAQEKESYQRQMSMSRGGSRRGGERGEFPQVGAYGWAVAGGNSAPRPPSKAGDLSKFGQISNKGTPLTFGSQSSIYARKKDNKQESHAQRHLVLAPQPKPVTHEEATAEPGPIAMTDREAKKRIAEDIEEFSAVRNLDEAEVYFMQLPAKHHPLLVDKLISFAVESNEADAQLVAELFSRASEKNLCAIADFESGFAGVLEFLDDIAIDVPMAFKLMATMMKGPAFDNKQRIRLASNTDSTKLLGLLS</sequence>
<keyword evidence="3" id="KW-0648">Protein biosynthesis</keyword>
<dbReference type="InterPro" id="IPR003891">
    <property type="entry name" value="Initiation_fac_eIF4g_MI"/>
</dbReference>
<accession>A0AA39K962</accession>
<dbReference type="AlphaFoldDB" id="A0AA39K962"/>
<protein>
    <submittedName>
        <fullName evidence="6">Armadillo-type protein</fullName>
    </submittedName>
</protein>
<feature type="domain" description="MI" evidence="5">
    <location>
        <begin position="178"/>
        <end position="299"/>
    </location>
</feature>
<evidence type="ECO:0000259" key="5">
    <source>
        <dbReference type="PROSITE" id="PS51366"/>
    </source>
</evidence>
<gene>
    <name evidence="6" type="ORF">EV421DRAFT_1941749</name>
</gene>
<dbReference type="Pfam" id="PF02847">
    <property type="entry name" value="MA3"/>
    <property type="match status" value="1"/>
</dbReference>
<reference evidence="6" key="1">
    <citation type="submission" date="2023-06" db="EMBL/GenBank/DDBJ databases">
        <authorList>
            <consortium name="Lawrence Berkeley National Laboratory"/>
            <person name="Ahrendt S."/>
            <person name="Sahu N."/>
            <person name="Indic B."/>
            <person name="Wong-Bajracharya J."/>
            <person name="Merenyi Z."/>
            <person name="Ke H.-M."/>
            <person name="Monk M."/>
            <person name="Kocsube S."/>
            <person name="Drula E."/>
            <person name="Lipzen A."/>
            <person name="Balint B."/>
            <person name="Henrissat B."/>
            <person name="Andreopoulos B."/>
            <person name="Martin F.M."/>
            <person name="Harder C.B."/>
            <person name="Rigling D."/>
            <person name="Ford K.L."/>
            <person name="Foster G.D."/>
            <person name="Pangilinan J."/>
            <person name="Papanicolaou A."/>
            <person name="Barry K."/>
            <person name="LaButti K."/>
            <person name="Viragh M."/>
            <person name="Koriabine M."/>
            <person name="Yan M."/>
            <person name="Riley R."/>
            <person name="Champramary S."/>
            <person name="Plett K.L."/>
            <person name="Tsai I.J."/>
            <person name="Slot J."/>
            <person name="Sipos G."/>
            <person name="Plett J."/>
            <person name="Nagy L.G."/>
            <person name="Grigoriev I.V."/>
        </authorList>
    </citation>
    <scope>NUCLEOTIDE SEQUENCE</scope>
    <source>
        <strain evidence="6">FPL87.14</strain>
    </source>
</reference>
<dbReference type="GO" id="GO:0003743">
    <property type="term" value="F:translation initiation factor activity"/>
    <property type="evidence" value="ECO:0007669"/>
    <property type="project" value="UniProtKB-KW"/>
</dbReference>
<evidence type="ECO:0000313" key="6">
    <source>
        <dbReference type="EMBL" id="KAK0454513.1"/>
    </source>
</evidence>
<evidence type="ECO:0000256" key="3">
    <source>
        <dbReference type="ARBA" id="ARBA00022917"/>
    </source>
</evidence>
<evidence type="ECO:0000313" key="7">
    <source>
        <dbReference type="Proteomes" id="UP001175226"/>
    </source>
</evidence>
<keyword evidence="2" id="KW-0396">Initiation factor</keyword>